<keyword evidence="5" id="KW-0067">ATP-binding</keyword>
<reference evidence="8" key="1">
    <citation type="submission" date="2016-11" db="UniProtKB">
        <authorList>
            <consortium name="WormBaseParasite"/>
        </authorList>
    </citation>
    <scope>IDENTIFICATION</scope>
</reference>
<keyword evidence="1" id="KW-0723">Serine/threonine-protein kinase</keyword>
<dbReference type="GO" id="GO:0007186">
    <property type="term" value="P:G protein-coupled receptor signaling pathway"/>
    <property type="evidence" value="ECO:0007669"/>
    <property type="project" value="TreeGrafter"/>
</dbReference>
<dbReference type="GO" id="GO:0004703">
    <property type="term" value="F:G protein-coupled receptor kinase activity"/>
    <property type="evidence" value="ECO:0007669"/>
    <property type="project" value="TreeGrafter"/>
</dbReference>
<dbReference type="PANTHER" id="PTHR24355:SF18">
    <property type="entry name" value="G PROTEIN-COUPLED RECEPTOR KINASE"/>
    <property type="match status" value="1"/>
</dbReference>
<feature type="compositionally biased region" description="Low complexity" evidence="6">
    <location>
        <begin position="377"/>
        <end position="392"/>
    </location>
</feature>
<evidence type="ECO:0000256" key="4">
    <source>
        <dbReference type="ARBA" id="ARBA00022777"/>
    </source>
</evidence>
<dbReference type="GO" id="GO:0009966">
    <property type="term" value="P:regulation of signal transduction"/>
    <property type="evidence" value="ECO:0007669"/>
    <property type="project" value="TreeGrafter"/>
</dbReference>
<evidence type="ECO:0000313" key="8">
    <source>
        <dbReference type="WBParaSite" id="maker-unitig_41044-snap-gene-0.1-mRNA-1"/>
    </source>
</evidence>
<keyword evidence="4" id="KW-0418">Kinase</keyword>
<evidence type="ECO:0000256" key="3">
    <source>
        <dbReference type="ARBA" id="ARBA00022741"/>
    </source>
</evidence>
<proteinExistence type="predicted"/>
<feature type="compositionally biased region" description="Polar residues" evidence="6">
    <location>
        <begin position="412"/>
        <end position="423"/>
    </location>
</feature>
<evidence type="ECO:0000256" key="1">
    <source>
        <dbReference type="ARBA" id="ARBA00022527"/>
    </source>
</evidence>
<feature type="region of interest" description="Disordered" evidence="6">
    <location>
        <begin position="138"/>
        <end position="157"/>
    </location>
</feature>
<evidence type="ECO:0000256" key="6">
    <source>
        <dbReference type="SAM" id="MobiDB-lite"/>
    </source>
</evidence>
<dbReference type="GO" id="GO:0005524">
    <property type="term" value="F:ATP binding"/>
    <property type="evidence" value="ECO:0007669"/>
    <property type="project" value="UniProtKB-KW"/>
</dbReference>
<evidence type="ECO:0000256" key="5">
    <source>
        <dbReference type="ARBA" id="ARBA00022840"/>
    </source>
</evidence>
<dbReference type="Gene3D" id="1.10.287.1270">
    <property type="match status" value="1"/>
</dbReference>
<feature type="region of interest" description="Disordered" evidence="6">
    <location>
        <begin position="1"/>
        <end position="39"/>
    </location>
</feature>
<dbReference type="PANTHER" id="PTHR24355">
    <property type="entry name" value="G PROTEIN-COUPLED RECEPTOR KINASE/RIBOSOMAL PROTEIN S6 KINASE"/>
    <property type="match status" value="1"/>
</dbReference>
<dbReference type="Gene3D" id="1.10.510.10">
    <property type="entry name" value="Transferase(Phosphotransferase) domain 1"/>
    <property type="match status" value="1"/>
</dbReference>
<keyword evidence="3" id="KW-0547">Nucleotide-binding</keyword>
<dbReference type="GO" id="GO:0001664">
    <property type="term" value="F:G protein-coupled receptor binding"/>
    <property type="evidence" value="ECO:0007669"/>
    <property type="project" value="TreeGrafter"/>
</dbReference>
<feature type="region of interest" description="Disordered" evidence="6">
    <location>
        <begin position="377"/>
        <end position="423"/>
    </location>
</feature>
<dbReference type="Proteomes" id="UP000095280">
    <property type="component" value="Unplaced"/>
</dbReference>
<dbReference type="AlphaFoldDB" id="A0A1I8FMM1"/>
<sequence>PFQLRFGEPLETRAEKGRKRRRGRSSSSSSRQQQAEAEALHSPANILLDENGHVAHQRPRLACDYSRKKPHASVGTHGYMAPEKGVATTALPIGSASAACCTNCSAAGAAYRQQQRSRDQRQADSEDRHALNLSADLGDTAFAGGSQPARGLPPGSSAGCNGWGCRGRAALREAASSSQTWTSNCTATFNLTVSERWQLEVADTVFEALDERNGQSNRRRMSLPGASASDAAAASSDCIVEGEVLRLGQPEALPEAVPQRAWRCLQAGLQRKPAVELLAMFDIREVSREFQKFGKHENCILISLKTDQRVYLTCTEKSKFSKNERSRKSFEHLNQDRVLAEQWKEEIVAAFEASQTVLSRMNTKAHRWYGADTMDVASAPSSAPGSAHLSAPARPPQNPPQRQWLHLRAAPDSNNRTESSLSN</sequence>
<keyword evidence="2" id="KW-0808">Transferase</keyword>
<organism evidence="7 8">
    <name type="scientific">Macrostomum lignano</name>
    <dbReference type="NCBI Taxonomy" id="282301"/>
    <lineage>
        <taxon>Eukaryota</taxon>
        <taxon>Metazoa</taxon>
        <taxon>Spiralia</taxon>
        <taxon>Lophotrochozoa</taxon>
        <taxon>Platyhelminthes</taxon>
        <taxon>Rhabditophora</taxon>
        <taxon>Macrostomorpha</taxon>
        <taxon>Macrostomida</taxon>
        <taxon>Macrostomidae</taxon>
        <taxon>Macrostomum</taxon>
    </lineage>
</organism>
<evidence type="ECO:0000313" key="7">
    <source>
        <dbReference type="Proteomes" id="UP000095280"/>
    </source>
</evidence>
<protein>
    <submittedName>
        <fullName evidence="8">PH domain-containing protein</fullName>
    </submittedName>
</protein>
<evidence type="ECO:0000256" key="2">
    <source>
        <dbReference type="ARBA" id="ARBA00022679"/>
    </source>
</evidence>
<keyword evidence="7" id="KW-1185">Reference proteome</keyword>
<dbReference type="WBParaSite" id="maker-unitig_41044-snap-gene-0.1-mRNA-1">
    <property type="protein sequence ID" value="maker-unitig_41044-snap-gene-0.1-mRNA-1"/>
    <property type="gene ID" value="maker-unitig_41044-snap-gene-0.1"/>
</dbReference>
<name>A0A1I8FMM1_9PLAT</name>
<feature type="region of interest" description="Disordered" evidence="6">
    <location>
        <begin position="60"/>
        <end position="79"/>
    </location>
</feature>
<accession>A0A1I8FMM1</accession>